<accession>A0A0F9F9J7</accession>
<name>A0A0F9F9J7_9ZZZZ</name>
<sequence length="64" mass="7127">MRVRPSFTMKEAIALLNSTVMFDVSLEGDSLAASGWTGYEYAAYRRACTKLAALIRKGNQIERP</sequence>
<proteinExistence type="predicted"/>
<organism evidence="1">
    <name type="scientific">marine sediment metagenome</name>
    <dbReference type="NCBI Taxonomy" id="412755"/>
    <lineage>
        <taxon>unclassified sequences</taxon>
        <taxon>metagenomes</taxon>
        <taxon>ecological metagenomes</taxon>
    </lineage>
</organism>
<gene>
    <name evidence="1" type="ORF">LCGC14_2332180</name>
</gene>
<dbReference type="AlphaFoldDB" id="A0A0F9F9J7"/>
<comment type="caution">
    <text evidence="1">The sequence shown here is derived from an EMBL/GenBank/DDBJ whole genome shotgun (WGS) entry which is preliminary data.</text>
</comment>
<protein>
    <submittedName>
        <fullName evidence="1">Uncharacterized protein</fullName>
    </submittedName>
</protein>
<evidence type="ECO:0000313" key="1">
    <source>
        <dbReference type="EMBL" id="KKL47777.1"/>
    </source>
</evidence>
<reference evidence="1" key="1">
    <citation type="journal article" date="2015" name="Nature">
        <title>Complex archaea that bridge the gap between prokaryotes and eukaryotes.</title>
        <authorList>
            <person name="Spang A."/>
            <person name="Saw J.H."/>
            <person name="Jorgensen S.L."/>
            <person name="Zaremba-Niedzwiedzka K."/>
            <person name="Martijn J."/>
            <person name="Lind A.E."/>
            <person name="van Eijk R."/>
            <person name="Schleper C."/>
            <person name="Guy L."/>
            <person name="Ettema T.J."/>
        </authorList>
    </citation>
    <scope>NUCLEOTIDE SEQUENCE</scope>
</reference>
<dbReference type="EMBL" id="LAZR01033549">
    <property type="protein sequence ID" value="KKL47777.1"/>
    <property type="molecule type" value="Genomic_DNA"/>
</dbReference>